<sequence>MVFFVLVLSVKVYFIGIVWSCYKYLHARNRSRIYDIRELDSADSTHSAEAQANIVMPPKYEDAVRMTTDDQPTPPPYVP</sequence>
<organism evidence="8 9">
    <name type="scientific">Dimorphilus gyrociliatus</name>
    <dbReference type="NCBI Taxonomy" id="2664684"/>
    <lineage>
        <taxon>Eukaryota</taxon>
        <taxon>Metazoa</taxon>
        <taxon>Spiralia</taxon>
        <taxon>Lophotrochozoa</taxon>
        <taxon>Annelida</taxon>
        <taxon>Polychaeta</taxon>
        <taxon>Polychaeta incertae sedis</taxon>
        <taxon>Dinophilidae</taxon>
        <taxon>Dimorphilus</taxon>
    </lineage>
</organism>
<evidence type="ECO:0000256" key="6">
    <source>
        <dbReference type="ARBA" id="ARBA00023136"/>
    </source>
</evidence>
<keyword evidence="3" id="KW-0813">Transport</keyword>
<feature type="transmembrane region" description="Helical" evidence="7">
    <location>
        <begin position="6"/>
        <end position="25"/>
    </location>
</feature>
<dbReference type="GO" id="GO:0005765">
    <property type="term" value="C:lysosomal membrane"/>
    <property type="evidence" value="ECO:0007669"/>
    <property type="project" value="TreeGrafter"/>
</dbReference>
<evidence type="ECO:0000256" key="5">
    <source>
        <dbReference type="ARBA" id="ARBA00022989"/>
    </source>
</evidence>
<evidence type="ECO:0000256" key="7">
    <source>
        <dbReference type="SAM" id="Phobius"/>
    </source>
</evidence>
<evidence type="ECO:0000256" key="3">
    <source>
        <dbReference type="ARBA" id="ARBA00022448"/>
    </source>
</evidence>
<keyword evidence="5 7" id="KW-1133">Transmembrane helix</keyword>
<evidence type="ECO:0000256" key="2">
    <source>
        <dbReference type="ARBA" id="ARBA00010076"/>
    </source>
</evidence>
<evidence type="ECO:0000256" key="1">
    <source>
        <dbReference type="ARBA" id="ARBA00004127"/>
    </source>
</evidence>
<evidence type="ECO:0000256" key="4">
    <source>
        <dbReference type="ARBA" id="ARBA00022692"/>
    </source>
</evidence>
<evidence type="ECO:0000313" key="8">
    <source>
        <dbReference type="EMBL" id="CAD5113618.1"/>
    </source>
</evidence>
<dbReference type="PANTHER" id="PTHR12479:SF10">
    <property type="entry name" value="LYSOSOMAL-ASSOCIATED TRANSMEMBRANE PROTEIN"/>
    <property type="match status" value="1"/>
</dbReference>
<dbReference type="PANTHER" id="PTHR12479">
    <property type="entry name" value="LYSOSOMAL-ASSOCIATED TRANSMEMBRANE PROTEIN"/>
    <property type="match status" value="1"/>
</dbReference>
<dbReference type="InterPro" id="IPR004687">
    <property type="entry name" value="LAPTM4/5"/>
</dbReference>
<dbReference type="EMBL" id="CAJFCJ010000004">
    <property type="protein sequence ID" value="CAD5113618.1"/>
    <property type="molecule type" value="Genomic_DNA"/>
</dbReference>
<proteinExistence type="inferred from homology"/>
<comment type="caution">
    <text evidence="8">The sequence shown here is derived from an EMBL/GenBank/DDBJ whole genome shotgun (WGS) entry which is preliminary data.</text>
</comment>
<keyword evidence="4 7" id="KW-0812">Transmembrane</keyword>
<evidence type="ECO:0000313" key="9">
    <source>
        <dbReference type="Proteomes" id="UP000549394"/>
    </source>
</evidence>
<dbReference type="Pfam" id="PF03821">
    <property type="entry name" value="Mtp"/>
    <property type="match status" value="1"/>
</dbReference>
<dbReference type="InterPro" id="IPR051115">
    <property type="entry name" value="LAPTM_transporter"/>
</dbReference>
<comment type="subcellular location">
    <subcellularLocation>
        <location evidence="1">Endomembrane system</location>
        <topology evidence="1">Multi-pass membrane protein</topology>
    </subcellularLocation>
</comment>
<accession>A0A7I8VEC2</accession>
<reference evidence="8 9" key="1">
    <citation type="submission" date="2020-08" db="EMBL/GenBank/DDBJ databases">
        <authorList>
            <person name="Hejnol A."/>
        </authorList>
    </citation>
    <scope>NUCLEOTIDE SEQUENCE [LARGE SCALE GENOMIC DNA]</scope>
</reference>
<dbReference type="GO" id="GO:0012505">
    <property type="term" value="C:endomembrane system"/>
    <property type="evidence" value="ECO:0007669"/>
    <property type="project" value="UniProtKB-SubCell"/>
</dbReference>
<dbReference type="OrthoDB" id="10002163at2759"/>
<dbReference type="AlphaFoldDB" id="A0A7I8VEC2"/>
<gene>
    <name evidence="8" type="ORF">DGYR_LOCUS2576</name>
</gene>
<name>A0A7I8VEC2_9ANNE</name>
<comment type="similarity">
    <text evidence="2">Belongs to the LAPTM4/LAPTM5 transporter family.</text>
</comment>
<keyword evidence="6 7" id="KW-0472">Membrane</keyword>
<keyword evidence="9" id="KW-1185">Reference proteome</keyword>
<protein>
    <submittedName>
        <fullName evidence="8">DgyrCDS2781</fullName>
    </submittedName>
</protein>
<dbReference type="Proteomes" id="UP000549394">
    <property type="component" value="Unassembled WGS sequence"/>
</dbReference>